<evidence type="ECO:0000259" key="1">
    <source>
        <dbReference type="Pfam" id="PF00535"/>
    </source>
</evidence>
<evidence type="ECO:0000313" key="3">
    <source>
        <dbReference type="Proteomes" id="UP000671914"/>
    </source>
</evidence>
<sequence length="879" mass="101138">MSTRFSLVSAVYNVARYLPEFFASLEQQSYGFEGIEVVLVDDGSTDDSLALAEAFAARHANVRVLSQENAGQGAARNAGIAVATGEWVTFVDPDDVLDEVYFAEVAALMDAPAAQEAEVFGAHTIMWDEANDRRTDTHPNAFRFSNGNAVVDLERHPNFVHGQAPLTFFRTEIIRREGLAFDDRLRTRFEDGKFVAEYLLALDRPVLGLVAEARYYYRRRADGSSSVQNARGDDRTYRTVAVHGYLPLVERAQARFDAVPKWLQTLIVYDVLWLMHVDARDHVATQTVDPAVLARFVDDLRSVVESFTTEQVVRFDLMKFPFWLRFALAFGVADHDATGPVTADIVDPDRGLLRLRYLYSGRRPEEHLRHAGHDIVAHHTKTVVRTIFGQDVVKERILWVTADAGVQLDLDGKPQPITDDGLSGPEYRVTGRILDEIHEKRVEATPPKFRVRERSMYRVLRSAAGRTLRWMRNAMRKSTLADLAVAIELRFPWHRARYYDAWALMDREWDANDSAEELYRWLRANRPELKLWFVLSKDSPDWARLKADGFKLVAYGSRSWRILVLMAAELISSHVDAPIINPFRKRYGRERWRFTFLQHGVIKGDLSEWLNQKDIQTFVTSTQDEYDYIAGEGPFKFSTREVRLTGLPRFDALLRKADAYPEKPRYILIAPTWRKSLSQTLAVRTQRYEKSSGFMESEFAQTWQRIVKSPELRAVADERDLRIVFMPHPNLQMYLDEFEVPDDVLIVRYGVDDVQEIVAGSAVMLTDYSSIAFNMAYLQRPVVYFQFDRDRYWLEHTERQGYFDYETHGFGPVETDPDEAVRRLGEVIDGEHPEYLERARRTFPVRDGRNSERVYRAIVNAGRRVPPAKAGKAAAPDHW</sequence>
<dbReference type="SUPFAM" id="SSF53448">
    <property type="entry name" value="Nucleotide-diphospho-sugar transferases"/>
    <property type="match status" value="1"/>
</dbReference>
<dbReference type="InterPro" id="IPR029044">
    <property type="entry name" value="Nucleotide-diphossugar_trans"/>
</dbReference>
<dbReference type="GO" id="GO:0047355">
    <property type="term" value="F:CDP-glycerol glycerophosphotransferase activity"/>
    <property type="evidence" value="ECO:0007669"/>
    <property type="project" value="InterPro"/>
</dbReference>
<dbReference type="RefSeq" id="WP_210899742.1">
    <property type="nucleotide sequence ID" value="NZ_CP071696.1"/>
</dbReference>
<dbReference type="CDD" id="cd00761">
    <property type="entry name" value="Glyco_tranf_GTA_type"/>
    <property type="match status" value="1"/>
</dbReference>
<dbReference type="PANTHER" id="PTHR43685">
    <property type="entry name" value="GLYCOSYLTRANSFERASE"/>
    <property type="match status" value="1"/>
</dbReference>
<keyword evidence="3" id="KW-1185">Reference proteome</keyword>
<dbReference type="Gene3D" id="3.40.50.12580">
    <property type="match status" value="1"/>
</dbReference>
<dbReference type="KEGG" id="aarc:G127AT_03250"/>
<dbReference type="SUPFAM" id="SSF53756">
    <property type="entry name" value="UDP-Glycosyltransferase/glycogen phosphorylase"/>
    <property type="match status" value="1"/>
</dbReference>
<reference evidence="2" key="1">
    <citation type="submission" date="2021-03" db="EMBL/GenBank/DDBJ databases">
        <title>Agromyces archimandritus sp. nov., isolated from the cockroach Archimandrita tessellata.</title>
        <authorList>
            <person name="Guzman J."/>
            <person name="Ortuzar M."/>
            <person name="Poehlein A."/>
            <person name="Daniel R."/>
            <person name="Trujillo M."/>
            <person name="Vilcinskas A."/>
        </authorList>
    </citation>
    <scope>NUCLEOTIDE SEQUENCE</scope>
    <source>
        <strain evidence="2">G127AT</strain>
    </source>
</reference>
<accession>A0A975FN74</accession>
<dbReference type="Pfam" id="PF00535">
    <property type="entry name" value="Glycos_transf_2"/>
    <property type="match status" value="1"/>
</dbReference>
<dbReference type="InterPro" id="IPR001173">
    <property type="entry name" value="Glyco_trans_2-like"/>
</dbReference>
<name>A0A975FN74_9MICO</name>
<organism evidence="2 3">
    <name type="scientific">Agromyces archimandritae</name>
    <dbReference type="NCBI Taxonomy" id="2781962"/>
    <lineage>
        <taxon>Bacteria</taxon>
        <taxon>Bacillati</taxon>
        <taxon>Actinomycetota</taxon>
        <taxon>Actinomycetes</taxon>
        <taxon>Micrococcales</taxon>
        <taxon>Microbacteriaceae</taxon>
        <taxon>Agromyces</taxon>
    </lineage>
</organism>
<evidence type="ECO:0000313" key="2">
    <source>
        <dbReference type="EMBL" id="QTX05260.1"/>
    </source>
</evidence>
<dbReference type="GO" id="GO:0016020">
    <property type="term" value="C:membrane"/>
    <property type="evidence" value="ECO:0007669"/>
    <property type="project" value="InterPro"/>
</dbReference>
<protein>
    <submittedName>
        <fullName evidence="2">CDP-glycerol glycerophosphotransferase family protein</fullName>
    </submittedName>
</protein>
<gene>
    <name evidence="2" type="ORF">G127AT_03250</name>
</gene>
<dbReference type="InterPro" id="IPR007554">
    <property type="entry name" value="Glycerophosphate_synth"/>
</dbReference>
<dbReference type="Proteomes" id="UP000671914">
    <property type="component" value="Chromosome"/>
</dbReference>
<dbReference type="EMBL" id="CP071696">
    <property type="protein sequence ID" value="QTX05260.1"/>
    <property type="molecule type" value="Genomic_DNA"/>
</dbReference>
<proteinExistence type="predicted"/>
<dbReference type="PANTHER" id="PTHR43685:SF2">
    <property type="entry name" value="GLYCOSYLTRANSFERASE 2-LIKE DOMAIN-CONTAINING PROTEIN"/>
    <property type="match status" value="1"/>
</dbReference>
<dbReference type="InterPro" id="IPR043148">
    <property type="entry name" value="TagF_C"/>
</dbReference>
<feature type="domain" description="Glycosyltransferase 2-like" evidence="1">
    <location>
        <begin position="6"/>
        <end position="129"/>
    </location>
</feature>
<dbReference type="AlphaFoldDB" id="A0A975FN74"/>
<dbReference type="InterPro" id="IPR050834">
    <property type="entry name" value="Glycosyltransf_2"/>
</dbReference>
<dbReference type="Gene3D" id="3.90.550.10">
    <property type="entry name" value="Spore Coat Polysaccharide Biosynthesis Protein SpsA, Chain A"/>
    <property type="match status" value="1"/>
</dbReference>
<dbReference type="Pfam" id="PF04464">
    <property type="entry name" value="Glyphos_transf"/>
    <property type="match status" value="1"/>
</dbReference>